<accession>A0AAD8W1M1</accession>
<keyword evidence="4" id="KW-1185">Reference proteome</keyword>
<proteinExistence type="predicted"/>
<gene>
    <name evidence="3" type="ORF">QYE76_003808</name>
</gene>
<protein>
    <recommendedName>
        <fullName evidence="2">DUF6598 domain-containing protein</fullName>
    </recommendedName>
</protein>
<evidence type="ECO:0000259" key="2">
    <source>
        <dbReference type="Pfam" id="PF20241"/>
    </source>
</evidence>
<dbReference type="PANTHER" id="PTHR33065">
    <property type="entry name" value="OS07G0486400 PROTEIN"/>
    <property type="match status" value="1"/>
</dbReference>
<dbReference type="AlphaFoldDB" id="A0AAD8W1M1"/>
<dbReference type="Pfam" id="PF20241">
    <property type="entry name" value="DUF6598"/>
    <property type="match status" value="1"/>
</dbReference>
<evidence type="ECO:0000256" key="1">
    <source>
        <dbReference type="SAM" id="MobiDB-lite"/>
    </source>
</evidence>
<dbReference type="PANTHER" id="PTHR33065:SF199">
    <property type="entry name" value="DUF6598 DOMAIN-CONTAINING PROTEIN"/>
    <property type="match status" value="1"/>
</dbReference>
<sequence length="321" mass="36322">MEMEMEETGRKRERLAEAAGTGKKQARQKKLSGKISTASQAVPFHGQATDPLSKLVEDLRLDQEVARRNKENPGMEPIVVEELTEQERMEFVREDKAREIRALHEISERMYAKLLASEAELARAPPPPPDPNQEDRSELDYSEYRRSWYDKWSSQYGSFEDTTPIPCMRFTDNPMPHLTCNPSTVQIFSVKVAEIAGGLQCPLDVFGMISMRDALDHNRNIIFCRTRDNCQSLTQQDRNLVLTGPIRAVVHEYGSVYIDAVLKVKGSSESEDIDISLLIRRCNRYEPLESIVCSISYSSKLSTLELAYGIVVSSVEATITV</sequence>
<evidence type="ECO:0000313" key="3">
    <source>
        <dbReference type="EMBL" id="KAK1629493.1"/>
    </source>
</evidence>
<comment type="caution">
    <text evidence="3">The sequence shown here is derived from an EMBL/GenBank/DDBJ whole genome shotgun (WGS) entry which is preliminary data.</text>
</comment>
<evidence type="ECO:0000313" key="4">
    <source>
        <dbReference type="Proteomes" id="UP001231189"/>
    </source>
</evidence>
<feature type="compositionally biased region" description="Basic and acidic residues" evidence="1">
    <location>
        <begin position="7"/>
        <end position="16"/>
    </location>
</feature>
<reference evidence="3" key="1">
    <citation type="submission" date="2023-07" db="EMBL/GenBank/DDBJ databases">
        <title>A chromosome-level genome assembly of Lolium multiflorum.</title>
        <authorList>
            <person name="Chen Y."/>
            <person name="Copetti D."/>
            <person name="Kolliker R."/>
            <person name="Studer B."/>
        </authorList>
    </citation>
    <scope>NUCLEOTIDE SEQUENCE</scope>
    <source>
        <strain evidence="3">02402/16</strain>
        <tissue evidence="3">Leaf</tissue>
    </source>
</reference>
<dbReference type="InterPro" id="IPR046533">
    <property type="entry name" value="DUF6598"/>
</dbReference>
<dbReference type="Proteomes" id="UP001231189">
    <property type="component" value="Unassembled WGS sequence"/>
</dbReference>
<feature type="region of interest" description="Disordered" evidence="1">
    <location>
        <begin position="1"/>
        <end position="46"/>
    </location>
</feature>
<name>A0AAD8W1M1_LOLMU</name>
<organism evidence="3 4">
    <name type="scientific">Lolium multiflorum</name>
    <name type="common">Italian ryegrass</name>
    <name type="synonym">Lolium perenne subsp. multiflorum</name>
    <dbReference type="NCBI Taxonomy" id="4521"/>
    <lineage>
        <taxon>Eukaryota</taxon>
        <taxon>Viridiplantae</taxon>
        <taxon>Streptophyta</taxon>
        <taxon>Embryophyta</taxon>
        <taxon>Tracheophyta</taxon>
        <taxon>Spermatophyta</taxon>
        <taxon>Magnoliopsida</taxon>
        <taxon>Liliopsida</taxon>
        <taxon>Poales</taxon>
        <taxon>Poaceae</taxon>
        <taxon>BOP clade</taxon>
        <taxon>Pooideae</taxon>
        <taxon>Poodae</taxon>
        <taxon>Poeae</taxon>
        <taxon>Poeae Chloroplast Group 2 (Poeae type)</taxon>
        <taxon>Loliodinae</taxon>
        <taxon>Loliinae</taxon>
        <taxon>Lolium</taxon>
    </lineage>
</organism>
<feature type="domain" description="DUF6598" evidence="2">
    <location>
        <begin position="184"/>
        <end position="321"/>
    </location>
</feature>
<dbReference type="EMBL" id="JAUUTY010000005">
    <property type="protein sequence ID" value="KAK1629493.1"/>
    <property type="molecule type" value="Genomic_DNA"/>
</dbReference>